<evidence type="ECO:0000256" key="1">
    <source>
        <dbReference type="SAM" id="MobiDB-lite"/>
    </source>
</evidence>
<dbReference type="HOGENOM" id="CLU_289317_0_0_0"/>
<dbReference type="Pfam" id="PF15500">
    <property type="entry name" value="Ntox1"/>
    <property type="match status" value="1"/>
</dbReference>
<dbReference type="Pfam" id="PF13699">
    <property type="entry name" value="eCIS_core"/>
    <property type="match status" value="1"/>
</dbReference>
<dbReference type="OrthoDB" id="123527at2"/>
<gene>
    <name evidence="4" type="ordered locus">Acid345_0857</name>
</gene>
<feature type="compositionally biased region" description="Basic and acidic residues" evidence="1">
    <location>
        <begin position="716"/>
        <end position="730"/>
    </location>
</feature>
<feature type="compositionally biased region" description="Low complexity" evidence="1">
    <location>
        <begin position="7"/>
        <end position="20"/>
    </location>
</feature>
<feature type="domain" description="eCIS core" evidence="2">
    <location>
        <begin position="115"/>
        <end position="190"/>
    </location>
</feature>
<dbReference type="eggNOG" id="COG3115">
    <property type="taxonomic scope" value="Bacteria"/>
</dbReference>
<protein>
    <recommendedName>
        <fullName evidence="6">DUF4157 domain-containing protein</fullName>
    </recommendedName>
</protein>
<dbReference type="KEGG" id="aba:Acid345_0857"/>
<dbReference type="EMBL" id="CP000360">
    <property type="protein sequence ID" value="ABF39862.1"/>
    <property type="molecule type" value="Genomic_DNA"/>
</dbReference>
<name>Q1ITD8_KORVE</name>
<dbReference type="InterPro" id="IPR029137">
    <property type="entry name" value="Ntox1"/>
</dbReference>
<feature type="domain" description="Putative RNase-like toxin toxin1" evidence="3">
    <location>
        <begin position="768"/>
        <end position="863"/>
    </location>
</feature>
<feature type="region of interest" description="Disordered" evidence="1">
    <location>
        <begin position="651"/>
        <end position="781"/>
    </location>
</feature>
<proteinExistence type="predicted"/>
<dbReference type="EnsemblBacteria" id="ABF39862">
    <property type="protein sequence ID" value="ABF39862"/>
    <property type="gene ID" value="Acid345_0857"/>
</dbReference>
<dbReference type="InterPro" id="IPR025295">
    <property type="entry name" value="eCIS_core_dom"/>
</dbReference>
<reference evidence="4" key="2">
    <citation type="journal article" date="2009" name="Appl. Environ. Microbiol.">
        <title>Three genomes from the phylum Acidobacteria provide insight into the lifestyles of these microorganisms in soils.</title>
        <authorList>
            <person name="Ward N.L."/>
            <person name="Challacombe J.F."/>
            <person name="Janssen P.H."/>
            <person name="Henrissat B."/>
            <person name="Coutinho P.M."/>
            <person name="Wu M."/>
            <person name="Xie G."/>
            <person name="Haft D.H."/>
            <person name="Sait M."/>
            <person name="Badger J."/>
            <person name="Barabote R.D."/>
            <person name="Bradley B."/>
            <person name="Brettin T.S."/>
            <person name="Brinkac L.M."/>
            <person name="Bruce D."/>
            <person name="Creasy T."/>
            <person name="Daugherty S.C."/>
            <person name="Davidsen T.M."/>
            <person name="DeBoy R.T."/>
            <person name="Detter J.C."/>
            <person name="Dodson R.J."/>
            <person name="Durkin A.S."/>
            <person name="Ganapathy A."/>
            <person name="Gwinn-Giglio M."/>
            <person name="Han C.S."/>
            <person name="Khouri H."/>
            <person name="Kiss H."/>
            <person name="Kothari S.P."/>
            <person name="Madupu R."/>
            <person name="Nelson K.E."/>
            <person name="Nelson W.C."/>
            <person name="Paulsen I."/>
            <person name="Penn K."/>
            <person name="Ren Q."/>
            <person name="Rosovitz M.J."/>
            <person name="Selengut J.D."/>
            <person name="Shrivastava S."/>
            <person name="Sullivan S.A."/>
            <person name="Tapia R."/>
            <person name="Thompson L.S."/>
            <person name="Watkins K.L."/>
            <person name="Yang Q."/>
            <person name="Yu C."/>
            <person name="Zafar N."/>
            <person name="Zhou L."/>
            <person name="Kuske C.R."/>
        </authorList>
    </citation>
    <scope>NUCLEOTIDE SEQUENCE [LARGE SCALE GENOMIC DNA]</scope>
    <source>
        <strain evidence="4">Ellin345</strain>
    </source>
</reference>
<dbReference type="Proteomes" id="UP000002432">
    <property type="component" value="Chromosome"/>
</dbReference>
<accession>Q1ITD8</accession>
<dbReference type="AlphaFoldDB" id="Q1ITD8"/>
<evidence type="ECO:0008006" key="6">
    <source>
        <dbReference type="Google" id="ProtNLM"/>
    </source>
</evidence>
<organism evidence="4 5">
    <name type="scientific">Koribacter versatilis (strain Ellin345)</name>
    <dbReference type="NCBI Taxonomy" id="204669"/>
    <lineage>
        <taxon>Bacteria</taxon>
        <taxon>Pseudomonadati</taxon>
        <taxon>Acidobacteriota</taxon>
        <taxon>Terriglobia</taxon>
        <taxon>Terriglobales</taxon>
        <taxon>Candidatus Korobacteraceae</taxon>
        <taxon>Candidatus Korobacter</taxon>
    </lineage>
</organism>
<evidence type="ECO:0000259" key="2">
    <source>
        <dbReference type="Pfam" id="PF13699"/>
    </source>
</evidence>
<evidence type="ECO:0000313" key="4">
    <source>
        <dbReference type="EMBL" id="ABF39862.1"/>
    </source>
</evidence>
<dbReference type="RefSeq" id="WP_011521664.1">
    <property type="nucleotide sequence ID" value="NC_008009.1"/>
</dbReference>
<dbReference type="STRING" id="204669.Acid345_0857"/>
<evidence type="ECO:0000313" key="5">
    <source>
        <dbReference type="Proteomes" id="UP000002432"/>
    </source>
</evidence>
<keyword evidence="5" id="KW-1185">Reference proteome</keyword>
<feature type="region of interest" description="Disordered" evidence="1">
    <location>
        <begin position="1"/>
        <end position="52"/>
    </location>
</feature>
<feature type="compositionally biased region" description="Basic and acidic residues" evidence="1">
    <location>
        <begin position="768"/>
        <end position="781"/>
    </location>
</feature>
<sequence>MSRTALSHSNSQQENTSSNSLRVGDPNSSFEREADRFADQVMTGESHKSPWSLSRVSLGQTLQRKCGCKGSSDSKDECDDCKKKKLLQRKPAALGAPHVAPPIVHSVLNSSGRSLDHATRSFFEPRLGVDLGSVQVHDDGRAARSAEAVNAHAYTVGNSIVFGEGRYQPESAEGRRLLAHELTHVVHQQGPSERLVQREEDSDVEVADAPRTGSLIEKAFDAADAAHWEQAAELANGLSAGDLKAFIGSLGAGWKTEQLHIGAISNARVGPGSAVAKMTHWAFLNAKFSEQMKGGFYQAASEYLNGFSQGEIRSRISKMKTEVVAGLHSGAVAQPGIGADSNAAKITGEELDKRKEKGDAAADAATKAAIPENPQQKKKRCQDTAGQGFKIFPLRLPKGMWQLSNAPIGAERKGDEILVKQPLNDVKGDPMFRRETKTLPLETFLGGIRLKKDEVVGVRLYDDKERLVCVTGEDMLKFNDATEMALWFSVGRTALDAATIFAPGASAGASKVTGFAVGNIVAGELLDVGRQEMEVKYGLREEVDWGGIAFDTVFQLATLGFSKYLNNAATKAVLGKAPELGQKPAQLAVHAALAGATNLVQTAARTAFDMLRKEKKKFVMEDFLIELAQAFATGTLFAFVHGAAVHEEGLPQEKQAAPSEHQQGAPPVHDQAAPPLHDQAATPVHDQTAAPVAKPQKKTPPVHTDEHVTTAPPDKAPGERKGAAPLHEDTPPATTQKRAIGAPPEEHAGTPSAKKTDGPEGQTAAAVQEKDATAKKKTADGKHDVVVTEQGVGKCSPPPCPVIHVEYKKELDAHPEFKEWNESVQNMRKADPEFAAEQGKKLIAALEDVRANGGKLSGEKLVQHREAALQARLAEAEGDLHKARWDTIDYQAERAATGKSRKGGPIKGLWNVKERIWAIKRQMAYPNRTILEQAHIVGVRAPDGTIKPTNEIGKGGRIPDYVEVRGQKIVAGDLKSGEEFKKSIAGGLAKPGEIEAEFRKSAKIAQQQGVEDKVLNAAKGNGGKIVIEGFDVTTGEKVVKEVDPADYGSEVITYDDVRTN</sequence>
<evidence type="ECO:0000259" key="3">
    <source>
        <dbReference type="Pfam" id="PF15500"/>
    </source>
</evidence>
<reference evidence="4" key="1">
    <citation type="submission" date="2006-04" db="EMBL/GenBank/DDBJ databases">
        <title>Complete sequence of Candidatus Koribacter versatilis Ellin345.</title>
        <authorList>
            <consortium name="US DOE Joint Genome Institute"/>
            <person name="Copeland A."/>
            <person name="Lucas S."/>
            <person name="Lapidus A."/>
            <person name="Barry K."/>
            <person name="Detter J.C."/>
            <person name="Glavina del Rio T."/>
            <person name="Hammon N."/>
            <person name="Israni S."/>
            <person name="Dalin E."/>
            <person name="Tice H."/>
            <person name="Pitluck S."/>
            <person name="Brettin T."/>
            <person name="Bruce D."/>
            <person name="Han C."/>
            <person name="Tapia R."/>
            <person name="Kiss H."/>
            <person name="Gilna P."/>
            <person name="Schmutz J."/>
            <person name="Larimer F."/>
            <person name="Land M."/>
            <person name="Hauser L."/>
            <person name="Kyrpides N."/>
            <person name="Lykidis A."/>
            <person name="Kuske C."/>
            <person name="Janssen P.H."/>
            <person name="Richardson P."/>
        </authorList>
    </citation>
    <scope>NUCLEOTIDE SEQUENCE</scope>
    <source>
        <strain evidence="4">Ellin345</strain>
    </source>
</reference>
<feature type="compositionally biased region" description="Basic and acidic residues" evidence="1">
    <location>
        <begin position="744"/>
        <end position="758"/>
    </location>
</feature>